<dbReference type="RefSeq" id="WP_309791764.1">
    <property type="nucleotide sequence ID" value="NZ_JAVDPW010000001.1"/>
</dbReference>
<evidence type="ECO:0000313" key="10">
    <source>
        <dbReference type="EMBL" id="MDR6287847.1"/>
    </source>
</evidence>
<dbReference type="Proteomes" id="UP001262410">
    <property type="component" value="Unassembled WGS sequence"/>
</dbReference>
<evidence type="ECO:0000256" key="2">
    <source>
        <dbReference type="ARBA" id="ARBA00022448"/>
    </source>
</evidence>
<dbReference type="InterPro" id="IPR017779">
    <property type="entry name" value="ABC_UrtB_bac"/>
</dbReference>
<evidence type="ECO:0000256" key="1">
    <source>
        <dbReference type="ARBA" id="ARBA00004651"/>
    </source>
</evidence>
<keyword evidence="7 9" id="KW-0472">Membrane</keyword>
<dbReference type="InterPro" id="IPR052157">
    <property type="entry name" value="BCAA_transport_permease"/>
</dbReference>
<comment type="similarity">
    <text evidence="8">Belongs to the binding-protein-dependent transport system permease family. LivHM subfamily.</text>
</comment>
<sequence>MLLLLILLPVTARAEIAPEVLARFASTNNDDILAGIDGLAASGDAQAPAILDALGAGRLVAAPGGVLAIKTEAGGYVDAATGAALAAEPAGGKPVRVNNRLRRGIEMAMGTLTLVSPDPAKRLDAAASVFKSRDPNSRAAVETALARETDPAVKQAFAQARAAIILAHGGTDDELLAAIDTIAARGDQEARALLAGVAKPSADVAAALQAAIGRIDTRLAIWNGVQSLYYGLSLGSVLLIAAIGLAITFGVMGVINMAHGEIVMLGAYTTYLVQEGFRQYAPNLFDYSLAVALPLAFLVAGLAGVAIERTIIRFLYGRPLETLLATFGLSLLLQQAVRTIFGPSNREVGNPAWMSGAVDLGGLALTWNRLWIIVFALLVFAALMLVLRYTALGLQMRAVTQNRRMAAAMGIRTGRVDMLTFGIGSGVAGIAGVALSQIDNVSPNLGQGYIIDSFMVVVFGGVGNLWGTLVGALSLGVANKLLEPWAGAVLGKIAILVGIILFIQRKPRGLFPLKGRAVES</sequence>
<keyword evidence="5" id="KW-0029">Amino-acid transport</keyword>
<evidence type="ECO:0000256" key="9">
    <source>
        <dbReference type="SAM" id="Phobius"/>
    </source>
</evidence>
<organism evidence="10 11">
    <name type="scientific">Inquilinus ginsengisoli</name>
    <dbReference type="NCBI Taxonomy" id="363840"/>
    <lineage>
        <taxon>Bacteria</taxon>
        <taxon>Pseudomonadati</taxon>
        <taxon>Pseudomonadota</taxon>
        <taxon>Alphaproteobacteria</taxon>
        <taxon>Rhodospirillales</taxon>
        <taxon>Rhodospirillaceae</taxon>
        <taxon>Inquilinus</taxon>
    </lineage>
</organism>
<evidence type="ECO:0000256" key="5">
    <source>
        <dbReference type="ARBA" id="ARBA00022970"/>
    </source>
</evidence>
<dbReference type="PANTHER" id="PTHR11795:SF447">
    <property type="entry name" value="ABC TRANSPORTER PERMEASE PROTEIN"/>
    <property type="match status" value="1"/>
</dbReference>
<keyword evidence="11" id="KW-1185">Reference proteome</keyword>
<dbReference type="PANTHER" id="PTHR11795">
    <property type="entry name" value="BRANCHED-CHAIN AMINO ACID TRANSPORT SYSTEM PERMEASE PROTEIN LIVH"/>
    <property type="match status" value="1"/>
</dbReference>
<reference evidence="10 11" key="1">
    <citation type="submission" date="2023-07" db="EMBL/GenBank/DDBJ databases">
        <title>Sorghum-associated microbial communities from plants grown in Nebraska, USA.</title>
        <authorList>
            <person name="Schachtman D."/>
        </authorList>
    </citation>
    <scope>NUCLEOTIDE SEQUENCE [LARGE SCALE GENOMIC DNA]</scope>
    <source>
        <strain evidence="10 11">584</strain>
    </source>
</reference>
<evidence type="ECO:0000256" key="7">
    <source>
        <dbReference type="ARBA" id="ARBA00023136"/>
    </source>
</evidence>
<evidence type="ECO:0000256" key="3">
    <source>
        <dbReference type="ARBA" id="ARBA00022475"/>
    </source>
</evidence>
<feature type="transmembrane region" description="Helical" evidence="9">
    <location>
        <begin position="370"/>
        <end position="395"/>
    </location>
</feature>
<keyword evidence="6 9" id="KW-1133">Transmembrane helix</keyword>
<keyword evidence="4 9" id="KW-0812">Transmembrane</keyword>
<keyword evidence="3" id="KW-1003">Cell membrane</keyword>
<dbReference type="NCBIfam" id="TIGR03409">
    <property type="entry name" value="urea_trans_UrtB"/>
    <property type="match status" value="1"/>
</dbReference>
<feature type="transmembrane region" description="Helical" evidence="9">
    <location>
        <begin position="319"/>
        <end position="337"/>
    </location>
</feature>
<evidence type="ECO:0000256" key="4">
    <source>
        <dbReference type="ARBA" id="ARBA00022692"/>
    </source>
</evidence>
<comment type="caution">
    <text evidence="10">The sequence shown here is derived from an EMBL/GenBank/DDBJ whole genome shotgun (WGS) entry which is preliminary data.</text>
</comment>
<dbReference type="EMBL" id="JAVDPW010000001">
    <property type="protein sequence ID" value="MDR6287847.1"/>
    <property type="molecule type" value="Genomic_DNA"/>
</dbReference>
<proteinExistence type="inferred from homology"/>
<feature type="transmembrane region" description="Helical" evidence="9">
    <location>
        <begin position="287"/>
        <end position="307"/>
    </location>
</feature>
<evidence type="ECO:0000256" key="6">
    <source>
        <dbReference type="ARBA" id="ARBA00022989"/>
    </source>
</evidence>
<gene>
    <name evidence="10" type="ORF">E9232_000346</name>
</gene>
<feature type="transmembrane region" description="Helical" evidence="9">
    <location>
        <begin position="228"/>
        <end position="255"/>
    </location>
</feature>
<name>A0ABU1JHP7_9PROT</name>
<dbReference type="Pfam" id="PF02653">
    <property type="entry name" value="BPD_transp_2"/>
    <property type="match status" value="1"/>
</dbReference>
<accession>A0ABU1JHP7</accession>
<feature type="transmembrane region" description="Helical" evidence="9">
    <location>
        <begin position="450"/>
        <end position="473"/>
    </location>
</feature>
<feature type="transmembrane region" description="Helical" evidence="9">
    <location>
        <begin position="416"/>
        <end position="438"/>
    </location>
</feature>
<evidence type="ECO:0000256" key="8">
    <source>
        <dbReference type="ARBA" id="ARBA00037998"/>
    </source>
</evidence>
<keyword evidence="2" id="KW-0813">Transport</keyword>
<comment type="subcellular location">
    <subcellularLocation>
        <location evidence="1">Cell membrane</location>
        <topology evidence="1">Multi-pass membrane protein</topology>
    </subcellularLocation>
</comment>
<dbReference type="CDD" id="cd06582">
    <property type="entry name" value="TM_PBP1_LivH_like"/>
    <property type="match status" value="1"/>
</dbReference>
<evidence type="ECO:0000313" key="11">
    <source>
        <dbReference type="Proteomes" id="UP001262410"/>
    </source>
</evidence>
<feature type="transmembrane region" description="Helical" evidence="9">
    <location>
        <begin position="485"/>
        <end position="503"/>
    </location>
</feature>
<protein>
    <submittedName>
        <fullName evidence="10">Urea transport system permease protein</fullName>
    </submittedName>
</protein>
<dbReference type="InterPro" id="IPR001851">
    <property type="entry name" value="ABC_transp_permease"/>
</dbReference>
<feature type="transmembrane region" description="Helical" evidence="9">
    <location>
        <begin position="262"/>
        <end position="281"/>
    </location>
</feature>